<reference evidence="2 3" key="1">
    <citation type="submission" date="2015-06" db="EMBL/GenBank/DDBJ databases">
        <title>Genome sequencing of Cronobacter sp. strain DJ34 isolated from petroleum contaminated sludge of Duliajan Oil Fields, Assam, India.</title>
        <authorList>
            <person name="Pal S."/>
            <person name="Banerjee T.D."/>
            <person name="Roy A."/>
            <person name="Sar P."/>
            <person name="Kazy S.K."/>
        </authorList>
    </citation>
    <scope>NUCLEOTIDE SEQUENCE [LARGE SCALE GENOMIC DNA]</scope>
    <source>
        <strain evidence="2 3">DJ34</strain>
    </source>
</reference>
<evidence type="ECO:0000313" key="2">
    <source>
        <dbReference type="EMBL" id="KMV33147.1"/>
    </source>
</evidence>
<accession>A0A0J8VJ86</accession>
<comment type="caution">
    <text evidence="2">The sequence shown here is derived from an EMBL/GenBank/DDBJ whole genome shotgun (WGS) entry which is preliminary data.</text>
</comment>
<keyword evidence="3" id="KW-1185">Reference proteome</keyword>
<gene>
    <name evidence="2" type="ORF">ACH50_17990</name>
</gene>
<proteinExistence type="predicted"/>
<dbReference type="RefSeq" id="WP_048888523.1">
    <property type="nucleotide sequence ID" value="NZ_LFEJ01000024.1"/>
</dbReference>
<name>A0A0J8VJ86_9ENTR</name>
<evidence type="ECO:0000256" key="1">
    <source>
        <dbReference type="SAM" id="SignalP"/>
    </source>
</evidence>
<dbReference type="AlphaFoldDB" id="A0A0J8VJ86"/>
<keyword evidence="1" id="KW-0732">Signal</keyword>
<dbReference type="Pfam" id="PF12790">
    <property type="entry name" value="T6SS-SciN"/>
    <property type="match status" value="1"/>
</dbReference>
<dbReference type="PANTHER" id="PTHR37625">
    <property type="entry name" value="OUTER MEMBRANE LIPOPROTEIN-RELATED"/>
    <property type="match status" value="1"/>
</dbReference>
<dbReference type="Proteomes" id="UP000037315">
    <property type="component" value="Unassembled WGS sequence"/>
</dbReference>
<dbReference type="InterPro" id="IPR017734">
    <property type="entry name" value="T6SS_SciN"/>
</dbReference>
<dbReference type="InterPro" id="IPR038706">
    <property type="entry name" value="Type_VI_SciN-like_sf"/>
</dbReference>
<organism evidence="2 3">
    <name type="scientific">Franconibacter pulveris</name>
    <dbReference type="NCBI Taxonomy" id="435910"/>
    <lineage>
        <taxon>Bacteria</taxon>
        <taxon>Pseudomonadati</taxon>
        <taxon>Pseudomonadota</taxon>
        <taxon>Gammaproteobacteria</taxon>
        <taxon>Enterobacterales</taxon>
        <taxon>Enterobacteriaceae</taxon>
        <taxon>Franconibacter</taxon>
    </lineage>
</organism>
<dbReference type="EMBL" id="LFEJ01000024">
    <property type="protein sequence ID" value="KMV33147.1"/>
    <property type="molecule type" value="Genomic_DNA"/>
</dbReference>
<dbReference type="PROSITE" id="PS51257">
    <property type="entry name" value="PROKAR_LIPOPROTEIN"/>
    <property type="match status" value="1"/>
</dbReference>
<dbReference type="STRING" id="1121863.GCA_000621185_02680"/>
<dbReference type="Gene3D" id="2.60.40.4150">
    <property type="entry name" value="Type VI secretion system, lipoprotein SciN"/>
    <property type="match status" value="1"/>
</dbReference>
<evidence type="ECO:0000313" key="3">
    <source>
        <dbReference type="Proteomes" id="UP000037315"/>
    </source>
</evidence>
<dbReference type="PANTHER" id="PTHR37625:SF4">
    <property type="entry name" value="OUTER MEMBRANE LIPOPROTEIN"/>
    <property type="match status" value="1"/>
</dbReference>
<dbReference type="NCBIfam" id="TIGR03352">
    <property type="entry name" value="VI_chp_3"/>
    <property type="match status" value="1"/>
</dbReference>
<dbReference type="PATRIC" id="fig|1656095.3.peg.2253"/>
<dbReference type="OrthoDB" id="7021080at2"/>
<feature type="chain" id="PRO_5005310843" evidence="1">
    <location>
        <begin position="26"/>
        <end position="181"/>
    </location>
</feature>
<protein>
    <submittedName>
        <fullName evidence="2">Type VI secretion protein</fullName>
    </submittedName>
</protein>
<sequence>MLRTSLTKSASLLLPLLAFSLTGCGATQGITDGAKSTFNSLFYKKIKVLHLDFTAREALNTDSRESNSLSEPVVVRVWQLKDRKTFDKTVYQQLLKDGDTVLKADLLAIRDVVVKPGGDANLDMPMEEDAQFVAVAGLFRHPDMVNNTWKLVIGREDLDPDKPRILEAGNNHLILQPLKDE</sequence>
<feature type="signal peptide" evidence="1">
    <location>
        <begin position="1"/>
        <end position="25"/>
    </location>
</feature>